<evidence type="ECO:0000256" key="4">
    <source>
        <dbReference type="ARBA" id="ARBA00022989"/>
    </source>
</evidence>
<dbReference type="Gene3D" id="1.10.357.140">
    <property type="entry name" value="UbiA prenyltransferase"/>
    <property type="match status" value="1"/>
</dbReference>
<evidence type="ECO:0000256" key="2">
    <source>
        <dbReference type="ARBA" id="ARBA00022475"/>
    </source>
</evidence>
<feature type="transmembrane region" description="Helical" evidence="7">
    <location>
        <begin position="307"/>
        <end position="325"/>
    </location>
</feature>
<accession>A0A917AIV1</accession>
<keyword evidence="5 7" id="KW-0472">Membrane</keyword>
<dbReference type="RefSeq" id="WP_095594246.1">
    <property type="nucleotide sequence ID" value="NZ_BMKN01000002.1"/>
</dbReference>
<dbReference type="PANTHER" id="PTHR11048">
    <property type="entry name" value="PRENYLTRANSFERASES"/>
    <property type="match status" value="1"/>
</dbReference>
<dbReference type="InterPro" id="IPR000537">
    <property type="entry name" value="UbiA_prenyltransferase"/>
</dbReference>
<dbReference type="GO" id="GO:0009247">
    <property type="term" value="P:glycolipid biosynthetic process"/>
    <property type="evidence" value="ECO:0007669"/>
    <property type="project" value="TreeGrafter"/>
</dbReference>
<dbReference type="InterPro" id="IPR036412">
    <property type="entry name" value="HAD-like_sf"/>
</dbReference>
<dbReference type="EMBL" id="BMKN01000002">
    <property type="protein sequence ID" value="GGE55047.1"/>
    <property type="molecule type" value="Genomic_DNA"/>
</dbReference>
<reference evidence="8" key="1">
    <citation type="journal article" date="2014" name="Int. J. Syst. Evol. Microbiol.">
        <title>Complete genome sequence of Corynebacterium casei LMG S-19264T (=DSM 44701T), isolated from a smear-ripened cheese.</title>
        <authorList>
            <consortium name="US DOE Joint Genome Institute (JGI-PGF)"/>
            <person name="Walter F."/>
            <person name="Albersmeier A."/>
            <person name="Kalinowski J."/>
            <person name="Ruckert C."/>
        </authorList>
    </citation>
    <scope>NUCLEOTIDE SEQUENCE</scope>
    <source>
        <strain evidence="8">CGMCC 1.16012</strain>
    </source>
</reference>
<feature type="transmembrane region" description="Helical" evidence="7">
    <location>
        <begin position="235"/>
        <end position="256"/>
    </location>
</feature>
<feature type="transmembrane region" description="Helical" evidence="7">
    <location>
        <begin position="436"/>
        <end position="454"/>
    </location>
</feature>
<dbReference type="GO" id="GO:0005886">
    <property type="term" value="C:plasma membrane"/>
    <property type="evidence" value="ECO:0007669"/>
    <property type="project" value="TreeGrafter"/>
</dbReference>
<dbReference type="Proteomes" id="UP000606730">
    <property type="component" value="Unassembled WGS sequence"/>
</dbReference>
<evidence type="ECO:0000256" key="7">
    <source>
        <dbReference type="SAM" id="Phobius"/>
    </source>
</evidence>
<feature type="compositionally biased region" description="Polar residues" evidence="6">
    <location>
        <begin position="1"/>
        <end position="19"/>
    </location>
</feature>
<proteinExistence type="predicted"/>
<gene>
    <name evidence="8" type="ORF">GCM10011517_23350</name>
</gene>
<dbReference type="PANTHER" id="PTHR11048:SF5">
    <property type="entry name" value="DECAPRENYL-PHOSPHATE PHOSPHORIBOSYLTRANSFERASE"/>
    <property type="match status" value="1"/>
</dbReference>
<organism evidence="8 9">
    <name type="scientific">Actibacterium pelagium</name>
    <dbReference type="NCBI Taxonomy" id="2029103"/>
    <lineage>
        <taxon>Bacteria</taxon>
        <taxon>Pseudomonadati</taxon>
        <taxon>Pseudomonadota</taxon>
        <taxon>Alphaproteobacteria</taxon>
        <taxon>Rhodobacterales</taxon>
        <taxon>Roseobacteraceae</taxon>
        <taxon>Actibacterium</taxon>
    </lineage>
</organism>
<comment type="subcellular location">
    <subcellularLocation>
        <location evidence="1">Membrane</location>
        <topology evidence="1">Multi-pass membrane protein</topology>
    </subcellularLocation>
</comment>
<evidence type="ECO:0000313" key="9">
    <source>
        <dbReference type="Proteomes" id="UP000606730"/>
    </source>
</evidence>
<feature type="transmembrane region" description="Helical" evidence="7">
    <location>
        <begin position="356"/>
        <end position="374"/>
    </location>
</feature>
<dbReference type="Gene3D" id="3.40.50.1000">
    <property type="entry name" value="HAD superfamily/HAD-like"/>
    <property type="match status" value="1"/>
</dbReference>
<evidence type="ECO:0000256" key="1">
    <source>
        <dbReference type="ARBA" id="ARBA00004141"/>
    </source>
</evidence>
<keyword evidence="9" id="KW-1185">Reference proteome</keyword>
<comment type="caution">
    <text evidence="8">The sequence shown here is derived from an EMBL/GenBank/DDBJ whole genome shotgun (WGS) entry which is preliminary data.</text>
</comment>
<reference evidence="8" key="2">
    <citation type="submission" date="2020-09" db="EMBL/GenBank/DDBJ databases">
        <authorList>
            <person name="Sun Q."/>
            <person name="Zhou Y."/>
        </authorList>
    </citation>
    <scope>NUCLEOTIDE SEQUENCE</scope>
    <source>
        <strain evidence="8">CGMCC 1.16012</strain>
    </source>
</reference>
<evidence type="ECO:0000256" key="3">
    <source>
        <dbReference type="ARBA" id="ARBA00022692"/>
    </source>
</evidence>
<dbReference type="InterPro" id="IPR044878">
    <property type="entry name" value="UbiA_sf"/>
</dbReference>
<feature type="region of interest" description="Disordered" evidence="6">
    <location>
        <begin position="1"/>
        <end position="22"/>
    </location>
</feature>
<dbReference type="CDD" id="cd13963">
    <property type="entry name" value="PT_UbiA_2"/>
    <property type="match status" value="1"/>
</dbReference>
<evidence type="ECO:0000313" key="8">
    <source>
        <dbReference type="EMBL" id="GGE55047.1"/>
    </source>
</evidence>
<feature type="transmembrane region" description="Helical" evidence="7">
    <location>
        <begin position="474"/>
        <end position="491"/>
    </location>
</feature>
<feature type="transmembrane region" description="Helical" evidence="7">
    <location>
        <begin position="403"/>
        <end position="424"/>
    </location>
</feature>
<evidence type="ECO:0000256" key="6">
    <source>
        <dbReference type="SAM" id="MobiDB-lite"/>
    </source>
</evidence>
<dbReference type="AlphaFoldDB" id="A0A917AIV1"/>
<keyword evidence="2" id="KW-1003">Cell membrane</keyword>
<dbReference type="InterPro" id="IPR039653">
    <property type="entry name" value="Prenyltransferase"/>
</dbReference>
<dbReference type="SUPFAM" id="SSF56784">
    <property type="entry name" value="HAD-like"/>
    <property type="match status" value="1"/>
</dbReference>
<dbReference type="Pfam" id="PF01040">
    <property type="entry name" value="UbiA"/>
    <property type="match status" value="1"/>
</dbReference>
<name>A0A917AIV1_9RHOB</name>
<keyword evidence="3 7" id="KW-0812">Transmembrane</keyword>
<dbReference type="OrthoDB" id="9803632at2"/>
<dbReference type="InterPro" id="IPR023214">
    <property type="entry name" value="HAD_sf"/>
</dbReference>
<protein>
    <submittedName>
        <fullName evidence="8">Prenyltransferase</fullName>
    </submittedName>
</protein>
<sequence>MNKGTLLSSDAQIATQPASGQPPLIVDLDGTLARTDTLHEAMLGFAAEHPMRLFDLVRWLKQGKAQFKDRLASEVMTQPDTLPLNKDVLALIQTAKNEGREVHLVSASDHRQVEAVADHLGLFDSAMGSDRLRNLSGQAKADFLVETFGAGGFDYVGDNSVDMAVWAKARRAITVGADGKLRSAVEGLEAEAIHISPPMPKAERARVHLKALRPHQWLKNLLVFVPALAGHELGAFGPSLLAFFVFCLTASSIYLINDMLDLDVDRRHPRKCKRPFAAGTIPVAEGALVAIGLLSVAAITALILDPLFFLVMLGYVVLTTLYSLVLKRRLMVDIWALAALYTLRIVAGAVAAGLLLSGWLLAFSMFLFLSLAAVKRQSELADLKKRGLVETDGRAYHVDDLPVVLGAALASGYCSVLVLALYISNAQVMGLYETPGLLWLVCPLLLYWISRAIMISWRGKMDDDPILFAVKDRVSLIIFASSALLFVLGAVV</sequence>
<dbReference type="NCBIfam" id="NF006088">
    <property type="entry name" value="PRK08238.1"/>
    <property type="match status" value="1"/>
</dbReference>
<feature type="transmembrane region" description="Helical" evidence="7">
    <location>
        <begin position="276"/>
        <end position="301"/>
    </location>
</feature>
<evidence type="ECO:0000256" key="5">
    <source>
        <dbReference type="ARBA" id="ARBA00023136"/>
    </source>
</evidence>
<keyword evidence="4 7" id="KW-1133">Transmembrane helix</keyword>
<dbReference type="GO" id="GO:0016765">
    <property type="term" value="F:transferase activity, transferring alkyl or aryl (other than methyl) groups"/>
    <property type="evidence" value="ECO:0007669"/>
    <property type="project" value="InterPro"/>
</dbReference>